<comment type="caution">
    <text evidence="1">The sequence shown here is derived from an EMBL/GenBank/DDBJ whole genome shotgun (WGS) entry which is preliminary data.</text>
</comment>
<sequence>FSDGLVSRYMSEPRVSHMKAARRILRYSKGSINYGILFPRDSKSKEATVTCYSDAD</sequence>
<evidence type="ECO:0000313" key="2">
    <source>
        <dbReference type="Proteomes" id="UP000265520"/>
    </source>
</evidence>
<dbReference type="PANTHER" id="PTHR11439">
    <property type="entry name" value="GAG-POL-RELATED RETROTRANSPOSON"/>
    <property type="match status" value="1"/>
</dbReference>
<keyword evidence="2" id="KW-1185">Reference proteome</keyword>
<proteinExistence type="predicted"/>
<evidence type="ECO:0008006" key="3">
    <source>
        <dbReference type="Google" id="ProtNLM"/>
    </source>
</evidence>
<evidence type="ECO:0000313" key="1">
    <source>
        <dbReference type="EMBL" id="MCI65780.1"/>
    </source>
</evidence>
<reference evidence="1 2" key="1">
    <citation type="journal article" date="2018" name="Front. Plant Sci.">
        <title>Red Clover (Trifolium pratense) and Zigzag Clover (T. medium) - A Picture of Genomic Similarities and Differences.</title>
        <authorList>
            <person name="Dluhosova J."/>
            <person name="Istvanek J."/>
            <person name="Nedelnik J."/>
            <person name="Repkova J."/>
        </authorList>
    </citation>
    <scope>NUCLEOTIDE SEQUENCE [LARGE SCALE GENOMIC DNA]</scope>
    <source>
        <strain evidence="2">cv. 10/8</strain>
        <tissue evidence="1">Leaf</tissue>
    </source>
</reference>
<dbReference type="AlphaFoldDB" id="A0A392U004"/>
<protein>
    <recommendedName>
        <fullName evidence="3">Gag-pol polyprotein</fullName>
    </recommendedName>
</protein>
<dbReference type="Proteomes" id="UP000265520">
    <property type="component" value="Unassembled WGS sequence"/>
</dbReference>
<feature type="non-terminal residue" evidence="1">
    <location>
        <position position="1"/>
    </location>
</feature>
<name>A0A392U004_9FABA</name>
<dbReference type="EMBL" id="LXQA010682383">
    <property type="protein sequence ID" value="MCI65780.1"/>
    <property type="molecule type" value="Genomic_DNA"/>
</dbReference>
<accession>A0A392U004</accession>
<dbReference type="PANTHER" id="PTHR11439:SF483">
    <property type="entry name" value="PEPTIDE SYNTHASE GLIP-LIKE, PUTATIVE (AFU_ORTHOLOGUE AFUA_3G12920)-RELATED"/>
    <property type="match status" value="1"/>
</dbReference>
<organism evidence="1 2">
    <name type="scientific">Trifolium medium</name>
    <dbReference type="NCBI Taxonomy" id="97028"/>
    <lineage>
        <taxon>Eukaryota</taxon>
        <taxon>Viridiplantae</taxon>
        <taxon>Streptophyta</taxon>
        <taxon>Embryophyta</taxon>
        <taxon>Tracheophyta</taxon>
        <taxon>Spermatophyta</taxon>
        <taxon>Magnoliopsida</taxon>
        <taxon>eudicotyledons</taxon>
        <taxon>Gunneridae</taxon>
        <taxon>Pentapetalae</taxon>
        <taxon>rosids</taxon>
        <taxon>fabids</taxon>
        <taxon>Fabales</taxon>
        <taxon>Fabaceae</taxon>
        <taxon>Papilionoideae</taxon>
        <taxon>50 kb inversion clade</taxon>
        <taxon>NPAAA clade</taxon>
        <taxon>Hologalegina</taxon>
        <taxon>IRL clade</taxon>
        <taxon>Trifolieae</taxon>
        <taxon>Trifolium</taxon>
    </lineage>
</organism>